<dbReference type="CDD" id="cd00090">
    <property type="entry name" value="HTH_ARSR"/>
    <property type="match status" value="1"/>
</dbReference>
<dbReference type="InterPro" id="IPR011991">
    <property type="entry name" value="ArsR-like_HTH"/>
</dbReference>
<dbReference type="SUPFAM" id="SSF46785">
    <property type="entry name" value="Winged helix' DNA-binding domain"/>
    <property type="match status" value="1"/>
</dbReference>
<organism evidence="3 4">
    <name type="scientific">Streptomyces thermospinosisporus</name>
    <dbReference type="NCBI Taxonomy" id="161482"/>
    <lineage>
        <taxon>Bacteria</taxon>
        <taxon>Bacillati</taxon>
        <taxon>Actinomycetota</taxon>
        <taxon>Actinomycetes</taxon>
        <taxon>Kitasatosporales</taxon>
        <taxon>Streptomycetaceae</taxon>
        <taxon>Streptomyces</taxon>
    </lineage>
</organism>
<reference evidence="3 4" key="1">
    <citation type="journal article" date="2019" name="Int. J. Syst. Evol. Microbiol.">
        <title>The Global Catalogue of Microorganisms (GCM) 10K type strain sequencing project: providing services to taxonomists for standard genome sequencing and annotation.</title>
        <authorList>
            <consortium name="The Broad Institute Genomics Platform"/>
            <consortium name="The Broad Institute Genome Sequencing Center for Infectious Disease"/>
            <person name="Wu L."/>
            <person name="Ma J."/>
        </authorList>
    </citation>
    <scope>NUCLEOTIDE SEQUENCE [LARGE SCALE GENOMIC DNA]</scope>
    <source>
        <strain evidence="3 4">JCM 11756</strain>
    </source>
</reference>
<dbReference type="SMART" id="SM00418">
    <property type="entry name" value="HTH_ARSR"/>
    <property type="match status" value="1"/>
</dbReference>
<evidence type="ECO:0000256" key="1">
    <source>
        <dbReference type="SAM" id="MobiDB-lite"/>
    </source>
</evidence>
<dbReference type="InterPro" id="IPR036390">
    <property type="entry name" value="WH_DNA-bd_sf"/>
</dbReference>
<dbReference type="Pfam" id="PF12840">
    <property type="entry name" value="HTH_20"/>
    <property type="match status" value="1"/>
</dbReference>
<feature type="domain" description="HTH arsR-type" evidence="2">
    <location>
        <begin position="47"/>
        <end position="141"/>
    </location>
</feature>
<proteinExistence type="predicted"/>
<name>A0ABN1YXX7_9ACTN</name>
<dbReference type="NCBIfam" id="NF033788">
    <property type="entry name" value="HTH_metalloreg"/>
    <property type="match status" value="1"/>
</dbReference>
<dbReference type="PANTHER" id="PTHR38600:SF2">
    <property type="entry name" value="SLL0088 PROTEIN"/>
    <property type="match status" value="1"/>
</dbReference>
<dbReference type="Gene3D" id="1.10.10.10">
    <property type="entry name" value="Winged helix-like DNA-binding domain superfamily/Winged helix DNA-binding domain"/>
    <property type="match status" value="1"/>
</dbReference>
<evidence type="ECO:0000313" key="4">
    <source>
        <dbReference type="Proteomes" id="UP001500973"/>
    </source>
</evidence>
<feature type="region of interest" description="Disordered" evidence="1">
    <location>
        <begin position="148"/>
        <end position="173"/>
    </location>
</feature>
<evidence type="ECO:0000259" key="2">
    <source>
        <dbReference type="PROSITE" id="PS50987"/>
    </source>
</evidence>
<sequence>MRPEYPGPPDFSGPALRVAPGGPGLPLSAPSACGREGAGLTYNQMVVYELTEEAVDRLFHALADATRRDILRRCVRGELSVSRLAEAYPMSFAAVQKHVTVLQQAGLVSKQRRGREQLVRTDPDAVARARRALDELENAWRARVDRMSGLLADEQGPDGTAGPGRGTRKGQDR</sequence>
<dbReference type="EMBL" id="BAAAIZ010000041">
    <property type="protein sequence ID" value="GAA1425094.1"/>
    <property type="molecule type" value="Genomic_DNA"/>
</dbReference>
<dbReference type="Proteomes" id="UP001500973">
    <property type="component" value="Unassembled WGS sequence"/>
</dbReference>
<comment type="caution">
    <text evidence="3">The sequence shown here is derived from an EMBL/GenBank/DDBJ whole genome shotgun (WGS) entry which is preliminary data.</text>
</comment>
<dbReference type="PROSITE" id="PS50987">
    <property type="entry name" value="HTH_ARSR_2"/>
    <property type="match status" value="1"/>
</dbReference>
<gene>
    <name evidence="3" type="ORF">GCM10009601_31260</name>
</gene>
<dbReference type="PANTHER" id="PTHR38600">
    <property type="entry name" value="TRANSCRIPTIONAL REGULATORY PROTEIN"/>
    <property type="match status" value="1"/>
</dbReference>
<keyword evidence="4" id="KW-1185">Reference proteome</keyword>
<dbReference type="InterPro" id="IPR036388">
    <property type="entry name" value="WH-like_DNA-bd_sf"/>
</dbReference>
<protein>
    <recommendedName>
        <fullName evidence="2">HTH arsR-type domain-containing protein</fullName>
    </recommendedName>
</protein>
<dbReference type="InterPro" id="IPR001845">
    <property type="entry name" value="HTH_ArsR_DNA-bd_dom"/>
</dbReference>
<evidence type="ECO:0000313" key="3">
    <source>
        <dbReference type="EMBL" id="GAA1425094.1"/>
    </source>
</evidence>
<accession>A0ABN1YXX7</accession>